<evidence type="ECO:0000256" key="1">
    <source>
        <dbReference type="ARBA" id="ARBA00004123"/>
    </source>
</evidence>
<dbReference type="InterPro" id="IPR038217">
    <property type="entry name" value="MRG_C_sf"/>
</dbReference>
<feature type="domain" description="MRG" evidence="7">
    <location>
        <begin position="102"/>
        <end position="284"/>
    </location>
</feature>
<evidence type="ECO:0000313" key="9">
    <source>
        <dbReference type="EMBL" id="JAT73364.1"/>
    </source>
</evidence>
<organism evidence="9">
    <name type="scientific">Auxenochlorella protothecoides</name>
    <name type="common">Green microalga</name>
    <name type="synonym">Chlorella protothecoides</name>
    <dbReference type="NCBI Taxonomy" id="3075"/>
    <lineage>
        <taxon>Eukaryota</taxon>
        <taxon>Viridiplantae</taxon>
        <taxon>Chlorophyta</taxon>
        <taxon>core chlorophytes</taxon>
        <taxon>Trebouxiophyceae</taxon>
        <taxon>Chlorellales</taxon>
        <taxon>Chlorellaceae</taxon>
        <taxon>Auxenochlorella</taxon>
    </lineage>
</organism>
<feature type="domain" description="Tudor-knot" evidence="8">
    <location>
        <begin position="16"/>
        <end position="66"/>
    </location>
</feature>
<accession>A0A1D2A2F9</accession>
<keyword evidence="6" id="KW-0175">Coiled coil</keyword>
<proteinExistence type="predicted"/>
<dbReference type="AlphaFoldDB" id="A0A1D2A2F9"/>
<evidence type="ECO:0000256" key="6">
    <source>
        <dbReference type="SAM" id="Coils"/>
    </source>
</evidence>
<keyword evidence="5" id="KW-0539">Nucleus</keyword>
<keyword evidence="3" id="KW-0805">Transcription regulation</keyword>
<dbReference type="InterPro" id="IPR016197">
    <property type="entry name" value="Chromo-like_dom_sf"/>
</dbReference>
<reference evidence="9" key="1">
    <citation type="submission" date="2015-08" db="EMBL/GenBank/DDBJ databases">
        <authorList>
            <person name="Babu N.S."/>
            <person name="Beckwith C.J."/>
            <person name="Beseler K.G."/>
            <person name="Brison A."/>
            <person name="Carone J.V."/>
            <person name="Caskin T.P."/>
            <person name="Diamond M."/>
            <person name="Durham M.E."/>
            <person name="Foxe J.M."/>
            <person name="Go M."/>
            <person name="Henderson B.A."/>
            <person name="Jones I.B."/>
            <person name="McGettigan J.A."/>
            <person name="Micheletti S.J."/>
            <person name="Nasrallah M.E."/>
            <person name="Ortiz D."/>
            <person name="Piller C.R."/>
            <person name="Privatt S.R."/>
            <person name="Schneider S.L."/>
            <person name="Sharp S."/>
            <person name="Smith T.C."/>
            <person name="Stanton J.D."/>
            <person name="Ullery H.E."/>
            <person name="Wilson R.J."/>
            <person name="Serrano M.G."/>
            <person name="Buck G."/>
            <person name="Lee V."/>
            <person name="Wang Y."/>
            <person name="Carvalho R."/>
            <person name="Voegtly L."/>
            <person name="Shi R."/>
            <person name="Duckworth R."/>
            <person name="Johnson A."/>
            <person name="Loviza R."/>
            <person name="Walstead R."/>
            <person name="Shah Z."/>
            <person name="Kiflezghi M."/>
            <person name="Wade K."/>
            <person name="Ball S.L."/>
            <person name="Bradley K.W."/>
            <person name="Asai D.J."/>
            <person name="Bowman C.A."/>
            <person name="Russell D.A."/>
            <person name="Pope W.H."/>
            <person name="Jacobs-Sera D."/>
            <person name="Hendrix R.W."/>
            <person name="Hatfull G.F."/>
        </authorList>
    </citation>
    <scope>NUCLEOTIDE SEQUENCE</scope>
</reference>
<protein>
    <submittedName>
        <fullName evidence="9">Uncharacterized protein</fullName>
    </submittedName>
</protein>
<dbReference type="InterPro" id="IPR026541">
    <property type="entry name" value="MRG_dom"/>
</dbReference>
<name>A0A1D2A2F9_AUXPR</name>
<evidence type="ECO:0000256" key="3">
    <source>
        <dbReference type="ARBA" id="ARBA00023015"/>
    </source>
</evidence>
<dbReference type="GO" id="GO:0005634">
    <property type="term" value="C:nucleus"/>
    <property type="evidence" value="ECO:0007669"/>
    <property type="project" value="UniProtKB-SubCell"/>
</dbReference>
<dbReference type="PROSITE" id="PS51640">
    <property type="entry name" value="MRG"/>
    <property type="match status" value="1"/>
</dbReference>
<keyword evidence="4" id="KW-0804">Transcription</keyword>
<dbReference type="PANTHER" id="PTHR10880:SF15">
    <property type="entry name" value="MSL COMPLEX SUBUNIT 3"/>
    <property type="match status" value="1"/>
</dbReference>
<gene>
    <name evidence="9" type="ORF">g.13879</name>
</gene>
<dbReference type="InterPro" id="IPR025995">
    <property type="entry name" value="Tudor-knot"/>
</dbReference>
<dbReference type="Pfam" id="PF11717">
    <property type="entry name" value="Tudor-knot"/>
    <property type="match status" value="1"/>
</dbReference>
<dbReference type="Gene3D" id="2.30.30.140">
    <property type="match status" value="1"/>
</dbReference>
<sequence>MEQGSGRKERIKALFKKGQRCLVRYSDQYWAALIMRARKTDAGYYYLIHYDGWSKKHDEEVRQSEVIKYNPDLIGPIPGAEGDDEDGPGVLPSVKKRKLDASAGSLEVAVELRLHIPATLKTIIIQDYELVTQAGQLLPLPRSEHHRPTVHQILEEYRAQAAAELEAEEEDRDALGRSREERVAALVEATEGLGTYFDQTLVHYLLYQQEVSHHGEASAGGLAPSRLYGAEHLLRLLVKLPELMPVCHMGPQDAVNLEARLHHFMQYASGSAQARLFSNREQYIPNPDAAPELLLPPLPATANPTRAATPVPA</sequence>
<dbReference type="InterPro" id="IPR008676">
    <property type="entry name" value="MRG"/>
</dbReference>
<evidence type="ECO:0000259" key="7">
    <source>
        <dbReference type="Pfam" id="PF05712"/>
    </source>
</evidence>
<dbReference type="EMBL" id="GDKF01005258">
    <property type="protein sequence ID" value="JAT73364.1"/>
    <property type="molecule type" value="Transcribed_RNA"/>
</dbReference>
<evidence type="ECO:0000256" key="2">
    <source>
        <dbReference type="ARBA" id="ARBA00022853"/>
    </source>
</evidence>
<dbReference type="GO" id="GO:0006355">
    <property type="term" value="P:regulation of DNA-templated transcription"/>
    <property type="evidence" value="ECO:0007669"/>
    <property type="project" value="InterPro"/>
</dbReference>
<feature type="coiled-coil region" evidence="6">
    <location>
        <begin position="151"/>
        <end position="178"/>
    </location>
</feature>
<dbReference type="GO" id="GO:0006325">
    <property type="term" value="P:chromatin organization"/>
    <property type="evidence" value="ECO:0007669"/>
    <property type="project" value="UniProtKB-KW"/>
</dbReference>
<evidence type="ECO:0000256" key="5">
    <source>
        <dbReference type="ARBA" id="ARBA00023242"/>
    </source>
</evidence>
<dbReference type="SUPFAM" id="SSF54160">
    <property type="entry name" value="Chromo domain-like"/>
    <property type="match status" value="1"/>
</dbReference>
<comment type="subcellular location">
    <subcellularLocation>
        <location evidence="1">Nucleus</location>
    </subcellularLocation>
</comment>
<dbReference type="Gene3D" id="1.10.274.30">
    <property type="entry name" value="MRG domain"/>
    <property type="match status" value="1"/>
</dbReference>
<dbReference type="Pfam" id="PF05712">
    <property type="entry name" value="MRG"/>
    <property type="match status" value="1"/>
</dbReference>
<evidence type="ECO:0000256" key="4">
    <source>
        <dbReference type="ARBA" id="ARBA00023163"/>
    </source>
</evidence>
<dbReference type="GO" id="GO:0000123">
    <property type="term" value="C:histone acetyltransferase complex"/>
    <property type="evidence" value="ECO:0007669"/>
    <property type="project" value="TreeGrafter"/>
</dbReference>
<evidence type="ECO:0000259" key="8">
    <source>
        <dbReference type="Pfam" id="PF11717"/>
    </source>
</evidence>
<keyword evidence="2" id="KW-0156">Chromatin regulator</keyword>
<dbReference type="PANTHER" id="PTHR10880">
    <property type="entry name" value="MORTALITY FACTOR 4-LIKE PROTEIN"/>
    <property type="match status" value="1"/>
</dbReference>